<organism evidence="3 4">
    <name type="scientific">Paenibacillus bovis</name>
    <dbReference type="NCBI Taxonomy" id="1616788"/>
    <lineage>
        <taxon>Bacteria</taxon>
        <taxon>Bacillati</taxon>
        <taxon>Bacillota</taxon>
        <taxon>Bacilli</taxon>
        <taxon>Bacillales</taxon>
        <taxon>Paenibacillaceae</taxon>
        <taxon>Paenibacillus</taxon>
    </lineage>
</organism>
<protein>
    <recommendedName>
        <fullName evidence="5">DUF11 domain-containing protein</fullName>
    </recommendedName>
</protein>
<dbReference type="EMBL" id="CP013023">
    <property type="protein sequence ID" value="ANF98339.1"/>
    <property type="molecule type" value="Genomic_DNA"/>
</dbReference>
<feature type="region of interest" description="Disordered" evidence="1">
    <location>
        <begin position="861"/>
        <end position="920"/>
    </location>
</feature>
<dbReference type="OrthoDB" id="2675985at2"/>
<keyword evidence="2" id="KW-0732">Signal</keyword>
<feature type="compositionally biased region" description="Low complexity" evidence="1">
    <location>
        <begin position="902"/>
        <end position="920"/>
    </location>
</feature>
<feature type="chain" id="PRO_5008006004" description="DUF11 domain-containing protein" evidence="2">
    <location>
        <begin position="28"/>
        <end position="920"/>
    </location>
</feature>
<reference evidence="3 4" key="2">
    <citation type="journal article" date="2016" name="Int. J. Syst. Evol. Microbiol.">
        <title>Paenibacillus bovis sp. nov., isolated from raw yak (Bos grunniens) milk.</title>
        <authorList>
            <person name="Gao C."/>
            <person name="Han J."/>
            <person name="Liu Z."/>
            <person name="Xu X."/>
            <person name="Hang F."/>
            <person name="Wu Z."/>
        </authorList>
    </citation>
    <scope>NUCLEOTIDE SEQUENCE [LARGE SCALE GENOMIC DNA]</scope>
    <source>
        <strain evidence="3 4">BD3526</strain>
    </source>
</reference>
<evidence type="ECO:0008006" key="5">
    <source>
        <dbReference type="Google" id="ProtNLM"/>
    </source>
</evidence>
<proteinExistence type="predicted"/>
<dbReference type="AlphaFoldDB" id="A0A172ZLC0"/>
<feature type="region of interest" description="Disordered" evidence="1">
    <location>
        <begin position="415"/>
        <end position="434"/>
    </location>
</feature>
<feature type="compositionally biased region" description="Low complexity" evidence="1">
    <location>
        <begin position="861"/>
        <end position="884"/>
    </location>
</feature>
<sequence length="920" mass="99067">MKNYPTYFLLLAGIVTSSQSIPTSVLAAPVSTSVPHAQIQRVSSLGSLSSVALQSGVSARLSNLQMARKNTGSILVYTLTYTNTTSSPYKLLNAFSKVTTSQGITTRGTVLPEDKTKTIVPAHNQLSVTYYIKPEAAASLNGTRITMFGWDFNSSNYEKKLGSFHIPAAYSPAAAKGHSQKVVIDNLPIVLKPAKLQTIRFNNTSYAVVMLNITNQGAETLDSPNYKTYLQSAGGSTFELRLDHAGREYRIAPGSSKTVTYLTEIPASLKMKKMSLLITRTEQTLQTELPVASFQLPEVTASNLVVPAGKVKTLTIGSSTIETQLKQASMSTSGDKAAWMIQFRVKNTGTQALTLPAYELALKSSEGYAFPIRTKALGSLTLKPLEDKVIQLSAEVPLKLKQSALQLQLVEPSVPAESSSSSDSDTAAKPTAAPATSSIDLPTAFYKIPYTPEQTQSEQAEYTVDNSYGSFGVTLESIQRMPWSTEDMVVAKIRLRNAGSSSVTLPELTGSMRAENNRTSSPVQLVAENNESSSLAAGDSAVYYVIGRFPYDHNLNQLQLELNTAADKSDATADASELFLTLRTGPINSAVSRIASGASFHIQTAGKRAEVKECRTITYTGAGQNIAYTELEMSSEETRTSNPSRLVAYYKTQDNEYYEAEVIQSSKAIRPKGKNLVTVWSQLPANVNTSQLTLYIGEGVKEGQLAQPSDTPTAYINAVELALKKQTPAPVTTLSSNMELFPYTFAVTRATGTLVEGQDTVSFNMTYNLTKNNNYETGDTGHRLILQWIDPSGQIQEKVMVPGTDLTTGQSLAYSTSLTSNAYKTTQSRKFTMNVYDEFQGERIQLGSQSYNLEMVLTTIDSSSNTGSSTPAPSTPDTPETPDTGKSGTVDNSGNAGNTGKNTGSDSNTNHSSTTTGGKA</sequence>
<dbReference type="STRING" id="1616788.AR543_21635"/>
<dbReference type="RefSeq" id="WP_060536410.1">
    <property type="nucleotide sequence ID" value="NZ_CP013023.1"/>
</dbReference>
<keyword evidence="4" id="KW-1185">Reference proteome</keyword>
<dbReference type="Proteomes" id="UP000078148">
    <property type="component" value="Chromosome"/>
</dbReference>
<reference evidence="4" key="1">
    <citation type="submission" date="2015-10" db="EMBL/GenBank/DDBJ databases">
        <title>Genome of Paenibacillus bovis sp. nov.</title>
        <authorList>
            <person name="Wu Z."/>
            <person name="Gao C."/>
            <person name="Liu Z."/>
            <person name="Zheng H."/>
        </authorList>
    </citation>
    <scope>NUCLEOTIDE SEQUENCE [LARGE SCALE GENOMIC DNA]</scope>
    <source>
        <strain evidence="4">BD3526</strain>
    </source>
</reference>
<gene>
    <name evidence="3" type="ORF">AR543_21635</name>
</gene>
<accession>A0A172ZLC0</accession>
<feature type="compositionally biased region" description="Polar residues" evidence="1">
    <location>
        <begin position="886"/>
        <end position="901"/>
    </location>
</feature>
<evidence type="ECO:0000256" key="2">
    <source>
        <dbReference type="SAM" id="SignalP"/>
    </source>
</evidence>
<evidence type="ECO:0000313" key="4">
    <source>
        <dbReference type="Proteomes" id="UP000078148"/>
    </source>
</evidence>
<feature type="signal peptide" evidence="2">
    <location>
        <begin position="1"/>
        <end position="27"/>
    </location>
</feature>
<dbReference type="KEGG" id="pbv:AR543_21635"/>
<evidence type="ECO:0000313" key="3">
    <source>
        <dbReference type="EMBL" id="ANF98339.1"/>
    </source>
</evidence>
<name>A0A172ZLC0_9BACL</name>
<evidence type="ECO:0000256" key="1">
    <source>
        <dbReference type="SAM" id="MobiDB-lite"/>
    </source>
</evidence>